<evidence type="ECO:0000313" key="1">
    <source>
        <dbReference type="EMBL" id="GIO46284.1"/>
    </source>
</evidence>
<accession>A0A920CQQ4</accession>
<name>A0A920CQQ4_9BACL</name>
<gene>
    <name evidence="1" type="ORF">J34TS1_10490</name>
</gene>
<proteinExistence type="predicted"/>
<keyword evidence="2" id="KW-1185">Reference proteome</keyword>
<dbReference type="EMBL" id="BORT01000003">
    <property type="protein sequence ID" value="GIO46284.1"/>
    <property type="molecule type" value="Genomic_DNA"/>
</dbReference>
<evidence type="ECO:0000313" key="2">
    <source>
        <dbReference type="Proteomes" id="UP000682811"/>
    </source>
</evidence>
<sequence>MEKYLRILAEFMPVFDNRLIFQHYVKNIVEQKGKIPFAEILSTFHTLVNEYQKFAVDQTLDRSFFCSDEVSRKLMNLRKNYHQVMMNCADGTNVLLPETLVDSIIEQLRRLPINSTAFTKFLIQHDKSGYFVINDLQFSYLNFFIRHGMPSQNEQLFRLLKQKLQCDGSPVRLITYSPSYGYHPNLSMLQGEVKWRHPSGLRLDFFQHPSFFGHCTLSWDREYLRFQLEYGDQKIIPLYTGQLAPSHLSEHMTVLPYLFQNGFAQGIQVHYLSISLRDYTELGRITFGPLVLQRKRQILHSKLLENIGPEFQGYAKFHELLEHYHIPAQTFVRLFPVVDGKLQIRYGDVGLHKPIFFDAEEPVYYSHMLRHIYANMRKYGELAVVFEEAMPNPYENETVVQEHLYEIG</sequence>
<reference evidence="1 2" key="1">
    <citation type="submission" date="2021-03" db="EMBL/GenBank/DDBJ databases">
        <title>Antimicrobial resistance genes in bacteria isolated from Japanese honey, and their potential for conferring macrolide and lincosamide resistance in the American foulbrood pathogen Paenibacillus larvae.</title>
        <authorList>
            <person name="Okamoto M."/>
            <person name="Kumagai M."/>
            <person name="Kanamori H."/>
            <person name="Takamatsu D."/>
        </authorList>
    </citation>
    <scope>NUCLEOTIDE SEQUENCE [LARGE SCALE GENOMIC DNA]</scope>
    <source>
        <strain evidence="1 2">J34TS1</strain>
    </source>
</reference>
<protein>
    <submittedName>
        <fullName evidence="1">Uncharacterized protein</fullName>
    </submittedName>
</protein>
<dbReference type="Proteomes" id="UP000682811">
    <property type="component" value="Unassembled WGS sequence"/>
</dbReference>
<comment type="caution">
    <text evidence="1">The sequence shown here is derived from an EMBL/GenBank/DDBJ whole genome shotgun (WGS) entry which is preliminary data.</text>
</comment>
<organism evidence="1 2">
    <name type="scientific">Paenibacillus azoreducens</name>
    <dbReference type="NCBI Taxonomy" id="116718"/>
    <lineage>
        <taxon>Bacteria</taxon>
        <taxon>Bacillati</taxon>
        <taxon>Bacillota</taxon>
        <taxon>Bacilli</taxon>
        <taxon>Bacillales</taxon>
        <taxon>Paenibacillaceae</taxon>
        <taxon>Paenibacillus</taxon>
    </lineage>
</organism>
<dbReference type="AlphaFoldDB" id="A0A920CQQ4"/>